<comment type="caution">
    <text evidence="4">The sequence shown here is derived from an EMBL/GenBank/DDBJ whole genome shotgun (WGS) entry which is preliminary data.</text>
</comment>
<proteinExistence type="predicted"/>
<dbReference type="EMBL" id="PFPI01000015">
    <property type="protein sequence ID" value="PIZ93714.1"/>
    <property type="molecule type" value="Genomic_DNA"/>
</dbReference>
<dbReference type="InterPro" id="IPR001296">
    <property type="entry name" value="Glyco_trans_1"/>
</dbReference>
<dbReference type="Gene3D" id="3.40.50.2000">
    <property type="entry name" value="Glycogen Phosphorylase B"/>
    <property type="match status" value="2"/>
</dbReference>
<dbReference type="GO" id="GO:0009103">
    <property type="term" value="P:lipopolysaccharide biosynthetic process"/>
    <property type="evidence" value="ECO:0007669"/>
    <property type="project" value="TreeGrafter"/>
</dbReference>
<evidence type="ECO:0008006" key="6">
    <source>
        <dbReference type="Google" id="ProtNLM"/>
    </source>
</evidence>
<accession>A0A2M7V547</accession>
<sequence>MIYSTHSCPKREGLTLRHIHGIGPPQILLESLNTYNMRIGLDARMYGPRHSGIGRYVEQLVAHLCLIPGDHEFVVFLKKEVFDTFVLPNERWKKVLADIHWYGVDEQVHLTHIIKREHVDLMHFPHWNVPLMYRDPFVVTIHDLIMFHYARRDASTHGALMYVIKDRLHRYIVRSTVKRARHIFATSEFTKRDIVNTLHVSQEKISVTYQASFENVKLMEQNAQTLLKNFYIEKPYVLYVGNAYPHKNIGTLIDAWKIFSREHPTYQLVLAGKESSWYETLKDRARGCGSIVFTGFVDDSQLAALYMYAHLYVFPSLYEGFGLPPLEAMTYGIPVISSGASCLPEILGNAALYFETTDIYDIVRALEEGTGNDEMRYLLRKNAKDETIRYSWNELAQRTFQTYITTMT</sequence>
<feature type="domain" description="Glycosyl transferase family 1" evidence="2">
    <location>
        <begin position="233"/>
        <end position="385"/>
    </location>
</feature>
<dbReference type="PANTHER" id="PTHR46401:SF2">
    <property type="entry name" value="GLYCOSYLTRANSFERASE WBBK-RELATED"/>
    <property type="match status" value="1"/>
</dbReference>
<dbReference type="Proteomes" id="UP000230078">
    <property type="component" value="Unassembled WGS sequence"/>
</dbReference>
<evidence type="ECO:0000259" key="2">
    <source>
        <dbReference type="Pfam" id="PF00534"/>
    </source>
</evidence>
<evidence type="ECO:0000313" key="5">
    <source>
        <dbReference type="Proteomes" id="UP000230078"/>
    </source>
</evidence>
<evidence type="ECO:0000256" key="1">
    <source>
        <dbReference type="ARBA" id="ARBA00022679"/>
    </source>
</evidence>
<protein>
    <recommendedName>
        <fullName evidence="6">Glycosyltransferase family 1 protein</fullName>
    </recommendedName>
</protein>
<organism evidence="4 5">
    <name type="scientific">Candidatus Magasanikbacteria bacterium CG_4_10_14_0_2_um_filter_41_31</name>
    <dbReference type="NCBI Taxonomy" id="1974639"/>
    <lineage>
        <taxon>Bacteria</taxon>
        <taxon>Candidatus Magasanikiibacteriota</taxon>
    </lineage>
</organism>
<feature type="domain" description="Glycosyltransferase subfamily 4-like N-terminal" evidence="3">
    <location>
        <begin position="52"/>
        <end position="209"/>
    </location>
</feature>
<dbReference type="GO" id="GO:0016757">
    <property type="term" value="F:glycosyltransferase activity"/>
    <property type="evidence" value="ECO:0007669"/>
    <property type="project" value="InterPro"/>
</dbReference>
<gene>
    <name evidence="4" type="ORF">COX83_01090</name>
</gene>
<dbReference type="Pfam" id="PF00534">
    <property type="entry name" value="Glycos_transf_1"/>
    <property type="match status" value="1"/>
</dbReference>
<keyword evidence="1" id="KW-0808">Transferase</keyword>
<dbReference type="InterPro" id="IPR028098">
    <property type="entry name" value="Glyco_trans_4-like_N"/>
</dbReference>
<name>A0A2M7V547_9BACT</name>
<evidence type="ECO:0000313" key="4">
    <source>
        <dbReference type="EMBL" id="PIZ93714.1"/>
    </source>
</evidence>
<dbReference type="AlphaFoldDB" id="A0A2M7V547"/>
<dbReference type="PANTHER" id="PTHR46401">
    <property type="entry name" value="GLYCOSYLTRANSFERASE WBBK-RELATED"/>
    <property type="match status" value="1"/>
</dbReference>
<evidence type="ECO:0000259" key="3">
    <source>
        <dbReference type="Pfam" id="PF13439"/>
    </source>
</evidence>
<dbReference type="SUPFAM" id="SSF53756">
    <property type="entry name" value="UDP-Glycosyltransferase/glycogen phosphorylase"/>
    <property type="match status" value="1"/>
</dbReference>
<dbReference type="CDD" id="cd03809">
    <property type="entry name" value="GT4_MtfB-like"/>
    <property type="match status" value="1"/>
</dbReference>
<dbReference type="Pfam" id="PF13439">
    <property type="entry name" value="Glyco_transf_4"/>
    <property type="match status" value="1"/>
</dbReference>
<reference evidence="5" key="1">
    <citation type="submission" date="2017-09" db="EMBL/GenBank/DDBJ databases">
        <title>Depth-based differentiation of microbial function through sediment-hosted aquifers and enrichment of novel symbionts in the deep terrestrial subsurface.</title>
        <authorList>
            <person name="Probst A.J."/>
            <person name="Ladd B."/>
            <person name="Jarett J.K."/>
            <person name="Geller-Mcgrath D.E."/>
            <person name="Sieber C.M.K."/>
            <person name="Emerson J.B."/>
            <person name="Anantharaman K."/>
            <person name="Thomas B.C."/>
            <person name="Malmstrom R."/>
            <person name="Stieglmeier M."/>
            <person name="Klingl A."/>
            <person name="Woyke T."/>
            <person name="Ryan C.M."/>
            <person name="Banfield J.F."/>
        </authorList>
    </citation>
    <scope>NUCLEOTIDE SEQUENCE [LARGE SCALE GENOMIC DNA]</scope>
</reference>